<comment type="caution">
    <text evidence="5">The sequence shown here is derived from an EMBL/GenBank/DDBJ whole genome shotgun (WGS) entry which is preliminary data.</text>
</comment>
<dbReference type="Gene3D" id="3.40.640.10">
    <property type="entry name" value="Type I PLP-dependent aspartate aminotransferase-like (Major domain)"/>
    <property type="match status" value="1"/>
</dbReference>
<dbReference type="InterPro" id="IPR015424">
    <property type="entry name" value="PyrdxlP-dep_Trfase"/>
</dbReference>
<evidence type="ECO:0000313" key="6">
    <source>
        <dbReference type="Proteomes" id="UP001143309"/>
    </source>
</evidence>
<dbReference type="AlphaFoldDB" id="A0A9W6JRM1"/>
<evidence type="ECO:0000256" key="4">
    <source>
        <dbReference type="RuleBase" id="RU003560"/>
    </source>
</evidence>
<name>A0A9W6JRM1_9HYPH</name>
<comment type="similarity">
    <text evidence="2 4">Belongs to the class-III pyridoxal-phosphate-dependent aminotransferase family.</text>
</comment>
<dbReference type="InterPro" id="IPR049704">
    <property type="entry name" value="Aminotrans_3_PPA_site"/>
</dbReference>
<keyword evidence="3 4" id="KW-0663">Pyridoxal phosphate</keyword>
<dbReference type="Proteomes" id="UP001143309">
    <property type="component" value="Unassembled WGS sequence"/>
</dbReference>
<dbReference type="InterPro" id="IPR015421">
    <property type="entry name" value="PyrdxlP-dep_Trfase_major"/>
</dbReference>
<keyword evidence="6" id="KW-1185">Reference proteome</keyword>
<sequence>MTASSRQILALNAFDAAAPGALPPATQALVERRRRTFGPTSVLFYDEPLHVVAADDVWIETADGRRYLDLYNNVPSVGHSNSRVAAAIAAQAARFNTHTRYLYEITHDYAERLLATFPAELDRIVFTCTGSESNDLALRIAGAATGARGVIVTEAAYHGNTAAVTEVSPSSRPSAALAPHVRAVPAPGGEGDVGGSFAAAVEEAIARLTREGYGVAALLVDTIFSSDGVFADPAGFLAPAVDAVRAAGGLFIADEVQPGFGRTGAAMWGFQRHGVTPDIATMGKPMGNGFPVAGVVAGADLMARFAAGVGYFNTFGGNPVAAAAGLAVLDEIADRGLVANAADVGGHMKSRLEALRRNRPVIHEVRGSGLYLGVTLADADGAPDPAAVTRAINGLRDRGVLIGAAGGRGEALKIRPPLTLAREHADMLVGALEAVLDAG</sequence>
<proteinExistence type="inferred from homology"/>
<reference evidence="5" key="2">
    <citation type="submission" date="2023-01" db="EMBL/GenBank/DDBJ databases">
        <authorList>
            <person name="Sun Q."/>
            <person name="Evtushenko L."/>
        </authorList>
    </citation>
    <scope>NUCLEOTIDE SEQUENCE</scope>
    <source>
        <strain evidence="5">VKM B-2748</strain>
    </source>
</reference>
<dbReference type="Gene3D" id="3.90.1150.10">
    <property type="entry name" value="Aspartate Aminotransferase, domain 1"/>
    <property type="match status" value="1"/>
</dbReference>
<dbReference type="PANTHER" id="PTHR45688:SF13">
    <property type="entry name" value="ALANINE--GLYOXYLATE AMINOTRANSFERASE 2-LIKE"/>
    <property type="match status" value="1"/>
</dbReference>
<dbReference type="InterPro" id="IPR005814">
    <property type="entry name" value="Aminotrans_3"/>
</dbReference>
<dbReference type="SUPFAM" id="SSF53383">
    <property type="entry name" value="PLP-dependent transferases"/>
    <property type="match status" value="1"/>
</dbReference>
<dbReference type="Pfam" id="PF00202">
    <property type="entry name" value="Aminotran_3"/>
    <property type="match status" value="1"/>
</dbReference>
<evidence type="ECO:0000313" key="5">
    <source>
        <dbReference type="EMBL" id="GLK80524.1"/>
    </source>
</evidence>
<keyword evidence="5" id="KW-0808">Transferase</keyword>
<dbReference type="RefSeq" id="WP_271201017.1">
    <property type="nucleotide sequence ID" value="NZ_BSFL01000003.1"/>
</dbReference>
<dbReference type="GO" id="GO:0030170">
    <property type="term" value="F:pyridoxal phosphate binding"/>
    <property type="evidence" value="ECO:0007669"/>
    <property type="project" value="InterPro"/>
</dbReference>
<organism evidence="5 6">
    <name type="scientific">Methylopila turkensis</name>
    <dbReference type="NCBI Taxonomy" id="1437816"/>
    <lineage>
        <taxon>Bacteria</taxon>
        <taxon>Pseudomonadati</taxon>
        <taxon>Pseudomonadota</taxon>
        <taxon>Alphaproteobacteria</taxon>
        <taxon>Hyphomicrobiales</taxon>
        <taxon>Methylopilaceae</taxon>
        <taxon>Methylopila</taxon>
    </lineage>
</organism>
<protein>
    <submittedName>
        <fullName evidence="5">Aspartate aminotransferase family protein</fullName>
    </submittedName>
</protein>
<dbReference type="InterPro" id="IPR015422">
    <property type="entry name" value="PyrdxlP-dep_Trfase_small"/>
</dbReference>
<gene>
    <name evidence="5" type="ORF">GCM10008174_22650</name>
</gene>
<keyword evidence="5" id="KW-0032">Aminotransferase</keyword>
<dbReference type="CDD" id="cd00610">
    <property type="entry name" value="OAT_like"/>
    <property type="match status" value="1"/>
</dbReference>
<comment type="cofactor">
    <cofactor evidence="1">
        <name>pyridoxal 5'-phosphate</name>
        <dbReference type="ChEBI" id="CHEBI:597326"/>
    </cofactor>
</comment>
<dbReference type="PROSITE" id="PS00600">
    <property type="entry name" value="AA_TRANSFER_CLASS_3"/>
    <property type="match status" value="1"/>
</dbReference>
<dbReference type="EMBL" id="BSFL01000003">
    <property type="protein sequence ID" value="GLK80524.1"/>
    <property type="molecule type" value="Genomic_DNA"/>
</dbReference>
<dbReference type="PIRSF" id="PIRSF000521">
    <property type="entry name" value="Transaminase_4ab_Lys_Orn"/>
    <property type="match status" value="1"/>
</dbReference>
<dbReference type="PANTHER" id="PTHR45688">
    <property type="match status" value="1"/>
</dbReference>
<dbReference type="GO" id="GO:0008483">
    <property type="term" value="F:transaminase activity"/>
    <property type="evidence" value="ECO:0007669"/>
    <property type="project" value="UniProtKB-KW"/>
</dbReference>
<evidence type="ECO:0000256" key="1">
    <source>
        <dbReference type="ARBA" id="ARBA00001933"/>
    </source>
</evidence>
<evidence type="ECO:0000256" key="2">
    <source>
        <dbReference type="ARBA" id="ARBA00008954"/>
    </source>
</evidence>
<reference evidence="5" key="1">
    <citation type="journal article" date="2014" name="Int. J. Syst. Evol. Microbiol.">
        <title>Complete genome sequence of Corynebacterium casei LMG S-19264T (=DSM 44701T), isolated from a smear-ripened cheese.</title>
        <authorList>
            <consortium name="US DOE Joint Genome Institute (JGI-PGF)"/>
            <person name="Walter F."/>
            <person name="Albersmeier A."/>
            <person name="Kalinowski J."/>
            <person name="Ruckert C."/>
        </authorList>
    </citation>
    <scope>NUCLEOTIDE SEQUENCE</scope>
    <source>
        <strain evidence="5">VKM B-2748</strain>
    </source>
</reference>
<evidence type="ECO:0000256" key="3">
    <source>
        <dbReference type="ARBA" id="ARBA00022898"/>
    </source>
</evidence>
<accession>A0A9W6JRM1</accession>